<feature type="domain" description="RWD" evidence="5">
    <location>
        <begin position="361"/>
        <end position="467"/>
    </location>
</feature>
<dbReference type="InterPro" id="IPR011545">
    <property type="entry name" value="DEAD/DEAH_box_helicase_dom"/>
</dbReference>
<evidence type="ECO:0000256" key="1">
    <source>
        <dbReference type="ARBA" id="ARBA00022741"/>
    </source>
</evidence>
<dbReference type="SUPFAM" id="SSF46934">
    <property type="entry name" value="UBA-like"/>
    <property type="match status" value="1"/>
</dbReference>
<dbReference type="CDD" id="cd17917">
    <property type="entry name" value="DEXHc_RHA-like"/>
    <property type="match status" value="1"/>
</dbReference>
<dbReference type="SUPFAM" id="SSF54495">
    <property type="entry name" value="UBC-like"/>
    <property type="match status" value="1"/>
</dbReference>
<keyword evidence="3" id="KW-0347">Helicase</keyword>
<protein>
    <recommendedName>
        <fullName evidence="10">P-loop containing nucleoside triphosphate hydrolase protein</fullName>
    </recommendedName>
</protein>
<keyword evidence="9" id="KW-1185">Reference proteome</keyword>
<keyword evidence="4" id="KW-0067">ATP-binding</keyword>
<evidence type="ECO:0000256" key="2">
    <source>
        <dbReference type="ARBA" id="ARBA00022801"/>
    </source>
</evidence>
<dbReference type="InterPro" id="IPR009060">
    <property type="entry name" value="UBA-like_sf"/>
</dbReference>
<evidence type="ECO:0008006" key="10">
    <source>
        <dbReference type="Google" id="ProtNLM"/>
    </source>
</evidence>
<dbReference type="PANTHER" id="PTHR18934">
    <property type="entry name" value="ATP-DEPENDENT RNA HELICASE"/>
    <property type="match status" value="1"/>
</dbReference>
<dbReference type="OrthoDB" id="5600252at2759"/>
<dbReference type="PANTHER" id="PTHR18934:SF267">
    <property type="entry name" value="ATP-DEPENDENT RNA HELICASE YLR419W-RELATED"/>
    <property type="match status" value="1"/>
</dbReference>
<dbReference type="InterPro" id="IPR011709">
    <property type="entry name" value="DEAD-box_helicase_OB_fold"/>
</dbReference>
<dbReference type="InterPro" id="IPR056328">
    <property type="entry name" value="DSRM_DHX29"/>
</dbReference>
<dbReference type="Proteomes" id="UP000095023">
    <property type="component" value="Unassembled WGS sequence"/>
</dbReference>
<name>A0A1E4TG79_9ASCO</name>
<dbReference type="InterPro" id="IPR007502">
    <property type="entry name" value="Helicase-assoc_dom"/>
</dbReference>
<gene>
    <name evidence="8" type="ORF">CANCADRAFT_110676</name>
</gene>
<dbReference type="PROSITE" id="PS51194">
    <property type="entry name" value="HELICASE_CTER"/>
    <property type="match status" value="1"/>
</dbReference>
<dbReference type="Pfam" id="PF21010">
    <property type="entry name" value="HA2_C"/>
    <property type="match status" value="1"/>
</dbReference>
<keyword evidence="1" id="KW-0547">Nucleotide-binding</keyword>
<evidence type="ECO:0000259" key="5">
    <source>
        <dbReference type="PROSITE" id="PS50908"/>
    </source>
</evidence>
<dbReference type="SMART" id="SM00487">
    <property type="entry name" value="DEXDc"/>
    <property type="match status" value="1"/>
</dbReference>
<dbReference type="Pfam" id="PF26026">
    <property type="entry name" value="RNA_hel_CTD"/>
    <property type="match status" value="1"/>
</dbReference>
<dbReference type="Gene3D" id="3.40.50.300">
    <property type="entry name" value="P-loop containing nucleotide triphosphate hydrolases"/>
    <property type="match status" value="2"/>
</dbReference>
<dbReference type="InterPro" id="IPR059023">
    <property type="entry name" value="RNA_hel_CTD"/>
</dbReference>
<dbReference type="InterPro" id="IPR027417">
    <property type="entry name" value="P-loop_NTPase"/>
</dbReference>
<reference evidence="9" key="1">
    <citation type="submission" date="2016-02" db="EMBL/GenBank/DDBJ databases">
        <title>Comparative genomics of biotechnologically important yeasts.</title>
        <authorList>
            <consortium name="DOE Joint Genome Institute"/>
            <person name="Riley R."/>
            <person name="Haridas S."/>
            <person name="Wolfe K.H."/>
            <person name="Lopes M.R."/>
            <person name="Hittinger C.T."/>
            <person name="Goker M."/>
            <person name="Salamov A."/>
            <person name="Wisecaver J."/>
            <person name="Long T.M."/>
            <person name="Aerts A.L."/>
            <person name="Barry K."/>
            <person name="Choi C."/>
            <person name="Clum A."/>
            <person name="Coughlan A.Y."/>
            <person name="Deshpande S."/>
            <person name="Douglass A.P."/>
            <person name="Hanson S.J."/>
            <person name="Klenk H.-P."/>
            <person name="Labutti K."/>
            <person name="Lapidus A."/>
            <person name="Lindquist E."/>
            <person name="Lipzen A."/>
            <person name="Meier-Kolthoff J.P."/>
            <person name="Ohm R.A."/>
            <person name="Otillar R.P."/>
            <person name="Pangilinan J."/>
            <person name="Peng Y."/>
            <person name="Rokas A."/>
            <person name="Rosa C.A."/>
            <person name="Scheuner C."/>
            <person name="Sibirny A.A."/>
            <person name="Slot J.C."/>
            <person name="Stielow J.B."/>
            <person name="Sun H."/>
            <person name="Kurtzman C.P."/>
            <person name="Blackwell M."/>
            <person name="Jeffries T.W."/>
            <person name="Grigoriev I.V."/>
        </authorList>
    </citation>
    <scope>NUCLEOTIDE SEQUENCE [LARGE SCALE GENOMIC DNA]</scope>
    <source>
        <strain evidence="9">NRRL Y-17796</strain>
    </source>
</reference>
<evidence type="ECO:0000256" key="4">
    <source>
        <dbReference type="ARBA" id="ARBA00022840"/>
    </source>
</evidence>
<dbReference type="CDD" id="cd18791">
    <property type="entry name" value="SF2_C_RHA"/>
    <property type="match status" value="1"/>
</dbReference>
<organism evidence="8 9">
    <name type="scientific">Tortispora caseinolytica NRRL Y-17796</name>
    <dbReference type="NCBI Taxonomy" id="767744"/>
    <lineage>
        <taxon>Eukaryota</taxon>
        <taxon>Fungi</taxon>
        <taxon>Dikarya</taxon>
        <taxon>Ascomycota</taxon>
        <taxon>Saccharomycotina</taxon>
        <taxon>Trigonopsidomycetes</taxon>
        <taxon>Trigonopsidales</taxon>
        <taxon>Trigonopsidaceae</taxon>
        <taxon>Tortispora</taxon>
    </lineage>
</organism>
<dbReference type="PROSITE" id="PS50908">
    <property type="entry name" value="RWD"/>
    <property type="match status" value="1"/>
</dbReference>
<evidence type="ECO:0000313" key="8">
    <source>
        <dbReference type="EMBL" id="ODV90774.1"/>
    </source>
</evidence>
<dbReference type="SMART" id="SM00847">
    <property type="entry name" value="HA2"/>
    <property type="match status" value="1"/>
</dbReference>
<evidence type="ECO:0000259" key="6">
    <source>
        <dbReference type="PROSITE" id="PS51192"/>
    </source>
</evidence>
<dbReference type="SUPFAM" id="SSF52540">
    <property type="entry name" value="P-loop containing nucleoside triphosphate hydrolases"/>
    <property type="match status" value="1"/>
</dbReference>
<dbReference type="Pfam" id="PF24385">
    <property type="entry name" value="DSRM_DHX29"/>
    <property type="match status" value="1"/>
</dbReference>
<dbReference type="Pfam" id="PF00271">
    <property type="entry name" value="Helicase_C"/>
    <property type="match status" value="1"/>
</dbReference>
<dbReference type="GO" id="GO:0016787">
    <property type="term" value="F:hydrolase activity"/>
    <property type="evidence" value="ECO:0007669"/>
    <property type="project" value="UniProtKB-KW"/>
</dbReference>
<evidence type="ECO:0000256" key="3">
    <source>
        <dbReference type="ARBA" id="ARBA00022806"/>
    </source>
</evidence>
<dbReference type="CDD" id="cd23827">
    <property type="entry name" value="RWD_YLR419W-like"/>
    <property type="match status" value="1"/>
</dbReference>
<dbReference type="InterPro" id="IPR001650">
    <property type="entry name" value="Helicase_C-like"/>
</dbReference>
<dbReference type="GO" id="GO:0004386">
    <property type="term" value="F:helicase activity"/>
    <property type="evidence" value="ECO:0007669"/>
    <property type="project" value="UniProtKB-KW"/>
</dbReference>
<evidence type="ECO:0000259" key="7">
    <source>
        <dbReference type="PROSITE" id="PS51194"/>
    </source>
</evidence>
<feature type="domain" description="Helicase C-terminal" evidence="7">
    <location>
        <begin position="763"/>
        <end position="936"/>
    </location>
</feature>
<dbReference type="GO" id="GO:0003723">
    <property type="term" value="F:RNA binding"/>
    <property type="evidence" value="ECO:0007669"/>
    <property type="project" value="TreeGrafter"/>
</dbReference>
<keyword evidence="2" id="KW-0378">Hydrolase</keyword>
<accession>A0A1E4TG79</accession>
<dbReference type="InterPro" id="IPR014001">
    <property type="entry name" value="Helicase_ATP-bd"/>
</dbReference>
<dbReference type="Gene3D" id="1.20.120.1080">
    <property type="match status" value="1"/>
</dbReference>
<dbReference type="InterPro" id="IPR016135">
    <property type="entry name" value="UBQ-conjugating_enzyme/RWD"/>
</dbReference>
<dbReference type="EMBL" id="KV453842">
    <property type="protein sequence ID" value="ODV90774.1"/>
    <property type="molecule type" value="Genomic_DNA"/>
</dbReference>
<dbReference type="SMART" id="SM00490">
    <property type="entry name" value="HELICc"/>
    <property type="match status" value="1"/>
</dbReference>
<proteinExistence type="predicted"/>
<dbReference type="Gene3D" id="3.10.110.10">
    <property type="entry name" value="Ubiquitin Conjugating Enzyme"/>
    <property type="match status" value="1"/>
</dbReference>
<evidence type="ECO:0000313" key="9">
    <source>
        <dbReference type="Proteomes" id="UP000095023"/>
    </source>
</evidence>
<dbReference type="InterPro" id="IPR006575">
    <property type="entry name" value="RWD_dom"/>
</dbReference>
<feature type="domain" description="Helicase ATP-binding" evidence="6">
    <location>
        <begin position="542"/>
        <end position="708"/>
    </location>
</feature>
<dbReference type="Pfam" id="PF05773">
    <property type="entry name" value="RWD"/>
    <property type="match status" value="1"/>
</dbReference>
<dbReference type="GO" id="GO:0005524">
    <property type="term" value="F:ATP binding"/>
    <property type="evidence" value="ECO:0007669"/>
    <property type="project" value="UniProtKB-KW"/>
</dbReference>
<dbReference type="Pfam" id="PF07717">
    <property type="entry name" value="OB_NTP_bind"/>
    <property type="match status" value="1"/>
</dbReference>
<dbReference type="PROSITE" id="PS51192">
    <property type="entry name" value="HELICASE_ATP_BIND_1"/>
    <property type="match status" value="1"/>
</dbReference>
<dbReference type="Pfam" id="PF00270">
    <property type="entry name" value="DEAD"/>
    <property type="match status" value="1"/>
</dbReference>
<sequence>MAKKKQTTASVEDLTTKPTARELVASSHSWTGKLPATLLHEHCQKLHWEKVTYDVKHNKDGFRVIVDLAKKDPKSHEIVHIRYLPPAELVPPQRTALEARHLAATFALHRIASHKNIHTVLPADHKSLWLKLESVRKQHIKEGRSDDYVSDPFALKAQKEIQANQAKKVTEAKALKIRIGVEKPATKASSYFANAPSIDLTQPMRASLESLLKCYINDLFPKHKGPCPINTDVQNTIVSQMTKAGFRKSHVYEAFQYSSSKEQVLEWLLIHVPEDDLPAQYLPPNYRSGVTIQALSLKDQYAVRRLCSYGYPSALVEDVYKKLKTESATRTYLFDRLAGVSFSDAAPAESDNEMLSEDWRVEYESLSSVFGSEFVSISDDEDSITVNIQLKKDPALKVLFFKRSRYPDLPVCFAIPKDASDPASSKLPAYIRLQIIRLAARYACDNLLGTPMLYMLCEYIKDSYDRIIENPGSLVSLTQATIGVSEGGSIKAPARKSAVSKVSVSSEDIKSDYLKRSHTAEFKKMIAARKALPAWKMSKDIVDVIGSHQVTLVTGETGSGKSTQTAQFILDQFILAGKGSEISIICTQPRRVSALGLADRVSAERCSKVGTEVGYAIRGESKSSSATKLMFVTTGVMLRMIQTGINPSITHIIIDEVHERSVDSDLLIASLRRIITANSKIKIILMSATVNAELFVSYFEQEKFPVGRIHIPGRTFSVQSFYLEDVLSLTGIDGYGNETEPGDDDDPRSKLIFSYESQINYKLLANLVGSIHKRLGSDDGSILIFLPGMAEINQTISLIEKSFPKTFYLLPLHASLAPSTQRKAFQPPPKGLRKVIASTNVAETSITIPDTVAVIDSGKAKEIRYDTTTDIVRLSEVWISKAAAKQRQGRAGRVRSGYCYKLYSKRLESSKMPENTIPEIRRTPIAQLCLDIKGMNIMDLHKFLSELIEPPEDQAINNAVKYLIDAGALNDDKELSLTTLGKYMAIIPSDLKASKLLVYGAVFNCIEQCATVAALLTTRSPFISSPEKRAKVKEARTSFAPGQGDLLCDLHAVEKWLEMKNSRPHYEVNEWCLDQGLSPTGLLDIESARLTYISFIYDLGISAKSSGPSFEVSDQLLKSLISAALYPNTCRIVKPDPKYRNMAHGTLEVDPDAKSIKFFSKANNRVFIHPSSTLFDCQSYASNICFMNYASNINSSKSFIQELTPCSIHPILLLNNVEITIDGSGYGLLLGGWARFKCWARIGVLLRSLQRLFDLVLERKLIDATYDLSSNDVLKTIHLLITA</sequence>